<keyword evidence="5" id="KW-1185">Reference proteome</keyword>
<protein>
    <recommendedName>
        <fullName evidence="3">C2H2-type domain-containing protein</fullName>
    </recommendedName>
</protein>
<dbReference type="SUPFAM" id="SSF56399">
    <property type="entry name" value="ADP-ribosylation"/>
    <property type="match status" value="1"/>
</dbReference>
<keyword evidence="1" id="KW-0862">Zinc</keyword>
<name>A0A7N0TCC3_KALFE</name>
<sequence length="467" mass="51348">MANSTNSHHPDQPKIHQNKSKGQQQSKPEPKLEQKPNSPPLIISKRDLLKIPSTTTSKPAPSWNVIRSILSCKHIQTQGPQPQPQTPLQPQKLKQKQQHHIEPGESSNSSSSSEPKRFKKMKCSGSICSNTKVIQRSDLLSSVGSSFHTISSISETSNNAGSSSSSRSMKPPPTPRKEHGHHHATNQSSNSTPIPSSSSYHHNNNAGSGSGLKGIPLLRFTGCYECRMVVDPVVLGFTRDPSLGSTVCSCPDCGEVFMKADNLETHQAVRHAVSELGPEDTSRNIVEIIFQSSWFKKQTPVCKIDRILKVNNTPKKISNFESYRESIKFKANKTVKKHPRCIADGNELLRFHCTTLLCSLGLNGSTNLCNSIPTCSVCSVIRNGFKLTEKGIWTTATSGKADDKIEASSEKRAMLVCRVIAGRVRRGNSEEFDSVSEGLETYSSLDELYVFNQMAIMPCFVVIYGES</sequence>
<dbReference type="Gene3D" id="3.90.228.10">
    <property type="match status" value="1"/>
</dbReference>
<feature type="region of interest" description="Disordered" evidence="2">
    <location>
        <begin position="153"/>
        <end position="205"/>
    </location>
</feature>
<keyword evidence="1" id="KW-0863">Zinc-finger</keyword>
<organism evidence="4 5">
    <name type="scientific">Kalanchoe fedtschenkoi</name>
    <name type="common">Lavender scallops</name>
    <name type="synonym">South American air plant</name>
    <dbReference type="NCBI Taxonomy" id="63787"/>
    <lineage>
        <taxon>Eukaryota</taxon>
        <taxon>Viridiplantae</taxon>
        <taxon>Streptophyta</taxon>
        <taxon>Embryophyta</taxon>
        <taxon>Tracheophyta</taxon>
        <taxon>Spermatophyta</taxon>
        <taxon>Magnoliopsida</taxon>
        <taxon>eudicotyledons</taxon>
        <taxon>Gunneridae</taxon>
        <taxon>Pentapetalae</taxon>
        <taxon>Saxifragales</taxon>
        <taxon>Crassulaceae</taxon>
        <taxon>Kalanchoe</taxon>
    </lineage>
</organism>
<evidence type="ECO:0000259" key="3">
    <source>
        <dbReference type="PROSITE" id="PS50157"/>
    </source>
</evidence>
<dbReference type="AlphaFoldDB" id="A0A7N0TCC3"/>
<feature type="domain" description="C2H2-type" evidence="3">
    <location>
        <begin position="248"/>
        <end position="276"/>
    </location>
</feature>
<evidence type="ECO:0000256" key="1">
    <source>
        <dbReference type="PROSITE-ProRule" id="PRU00042"/>
    </source>
</evidence>
<dbReference type="PANTHER" id="PTHR31681">
    <property type="entry name" value="C2H2-LIKE ZINC FINGER PROTEIN"/>
    <property type="match status" value="1"/>
</dbReference>
<feature type="region of interest" description="Disordered" evidence="2">
    <location>
        <begin position="1"/>
        <end position="122"/>
    </location>
</feature>
<dbReference type="GO" id="GO:0008270">
    <property type="term" value="F:zinc ion binding"/>
    <property type="evidence" value="ECO:0007669"/>
    <property type="project" value="UniProtKB-KW"/>
</dbReference>
<dbReference type="OMA" id="NTKITHR"/>
<dbReference type="Gramene" id="Kaladp0032s0035.1.v1.1">
    <property type="protein sequence ID" value="Kaladp0032s0035.1.v1.1"/>
    <property type="gene ID" value="Kaladp0032s0035.v1.1"/>
</dbReference>
<evidence type="ECO:0000313" key="5">
    <source>
        <dbReference type="Proteomes" id="UP000594263"/>
    </source>
</evidence>
<feature type="compositionally biased region" description="Low complexity" evidence="2">
    <location>
        <begin position="153"/>
        <end position="168"/>
    </location>
</feature>
<reference evidence="4" key="1">
    <citation type="submission" date="2021-01" db="UniProtKB">
        <authorList>
            <consortium name="EnsemblPlants"/>
        </authorList>
    </citation>
    <scope>IDENTIFICATION</scope>
</reference>
<dbReference type="PROSITE" id="PS00028">
    <property type="entry name" value="ZINC_FINGER_C2H2_1"/>
    <property type="match status" value="1"/>
</dbReference>
<dbReference type="Proteomes" id="UP000594263">
    <property type="component" value="Unplaced"/>
</dbReference>
<accession>A0A7N0TCC3</accession>
<dbReference type="EnsemblPlants" id="Kaladp0032s0035.1.v1.1">
    <property type="protein sequence ID" value="Kaladp0032s0035.1.v1.1"/>
    <property type="gene ID" value="Kaladp0032s0035.v1.1"/>
</dbReference>
<dbReference type="PANTHER" id="PTHR31681:SF3">
    <property type="entry name" value="OS04G0690100 PROTEIN"/>
    <property type="match status" value="1"/>
</dbReference>
<dbReference type="PROSITE" id="PS50157">
    <property type="entry name" value="ZINC_FINGER_C2H2_2"/>
    <property type="match status" value="1"/>
</dbReference>
<proteinExistence type="predicted"/>
<keyword evidence="1" id="KW-0479">Metal-binding</keyword>
<evidence type="ECO:0000256" key="2">
    <source>
        <dbReference type="SAM" id="MobiDB-lite"/>
    </source>
</evidence>
<evidence type="ECO:0000313" key="4">
    <source>
        <dbReference type="EnsemblPlants" id="Kaladp0032s0035.1.v1.1"/>
    </source>
</evidence>
<dbReference type="InterPro" id="IPR013087">
    <property type="entry name" value="Znf_C2H2_type"/>
</dbReference>
<feature type="compositionally biased region" description="Low complexity" evidence="2">
    <location>
        <begin position="185"/>
        <end position="199"/>
    </location>
</feature>